<proteinExistence type="predicted"/>
<comment type="caution">
    <text evidence="3">The sequence shown here is derived from an EMBL/GenBank/DDBJ whole genome shotgun (WGS) entry which is preliminary data.</text>
</comment>
<feature type="region of interest" description="Disordered" evidence="1">
    <location>
        <begin position="229"/>
        <end position="281"/>
    </location>
</feature>
<keyword evidence="2" id="KW-0472">Membrane</keyword>
<evidence type="ECO:0000313" key="4">
    <source>
        <dbReference type="Proteomes" id="UP000078368"/>
    </source>
</evidence>
<keyword evidence="2" id="KW-1133">Transmembrane helix</keyword>
<accession>A0A179B4J2</accession>
<evidence type="ECO:0000256" key="2">
    <source>
        <dbReference type="SAM" id="Phobius"/>
    </source>
</evidence>
<organism evidence="3 4">
    <name type="scientific">Peptidiphaga gingivicola</name>
    <dbReference type="NCBI Taxonomy" id="2741497"/>
    <lineage>
        <taxon>Bacteria</taxon>
        <taxon>Bacillati</taxon>
        <taxon>Actinomycetota</taxon>
        <taxon>Actinomycetes</taxon>
        <taxon>Actinomycetales</taxon>
        <taxon>Actinomycetaceae</taxon>
        <taxon>Peptidiphaga</taxon>
    </lineage>
</organism>
<dbReference type="EMBL" id="LVZK01000001">
    <property type="protein sequence ID" value="OAP86360.1"/>
    <property type="molecule type" value="Genomic_DNA"/>
</dbReference>
<keyword evidence="2" id="KW-0812">Transmembrane</keyword>
<feature type="transmembrane region" description="Helical" evidence="2">
    <location>
        <begin position="135"/>
        <end position="154"/>
    </location>
</feature>
<reference evidence="3 4" key="1">
    <citation type="submission" date="2016-04" db="EMBL/GenBank/DDBJ databases">
        <title>Peptidophaga gingivicola gen. nov., sp. nov., isolated from human subgingival plaque.</title>
        <authorList>
            <person name="Beall C.J."/>
            <person name="Mokrzan E.M."/>
            <person name="Griffen A.L."/>
            <person name="Leys E.J."/>
        </authorList>
    </citation>
    <scope>NUCLEOTIDE SEQUENCE [LARGE SCALE GENOMIC DNA]</scope>
    <source>
        <strain evidence="3 4">BA112</strain>
    </source>
</reference>
<keyword evidence="4" id="KW-1185">Reference proteome</keyword>
<name>A0A179B4J2_9ACTO</name>
<sequence>MSNYADIMTSNFPSSPNATPTGPFAPSNQPIPDPSAPFGIDALDLYATSRRKNTLNIVTAALSGVGATILIAGCFFPYYGFNWRDSSSSSDSNPDKNTLAAFGGAYFFLYIFFAIVVFAFLALVLRRHKTGASQWAPCTACLMTSGAVLAISIGEKRTTFRQAREYSYSPRLGFWLILAAGLLLLACGILGIVLATKATPKMIGVAYLRQSSDKSPSDFAGDPRTVGNVFAAEGARPQPSYGQNPQGPGNERTGPHIGSSPAGRSSGTPSSSFRPPYGRMD</sequence>
<evidence type="ECO:0000313" key="3">
    <source>
        <dbReference type="EMBL" id="OAP86360.1"/>
    </source>
</evidence>
<feature type="transmembrane region" description="Helical" evidence="2">
    <location>
        <begin position="55"/>
        <end position="79"/>
    </location>
</feature>
<gene>
    <name evidence="3" type="ORF">A4H34_04200</name>
</gene>
<feature type="transmembrane region" description="Helical" evidence="2">
    <location>
        <begin position="99"/>
        <end position="123"/>
    </location>
</feature>
<dbReference type="Proteomes" id="UP000078368">
    <property type="component" value="Unassembled WGS sequence"/>
</dbReference>
<protein>
    <submittedName>
        <fullName evidence="3">Uncharacterized protein</fullName>
    </submittedName>
</protein>
<dbReference type="AlphaFoldDB" id="A0A179B4J2"/>
<evidence type="ECO:0000256" key="1">
    <source>
        <dbReference type="SAM" id="MobiDB-lite"/>
    </source>
</evidence>
<feature type="transmembrane region" description="Helical" evidence="2">
    <location>
        <begin position="174"/>
        <end position="195"/>
    </location>
</feature>
<feature type="compositionally biased region" description="Polar residues" evidence="1">
    <location>
        <begin position="262"/>
        <end position="273"/>
    </location>
</feature>